<dbReference type="SMART" id="SM00344">
    <property type="entry name" value="HTH_ASNC"/>
    <property type="match status" value="1"/>
</dbReference>
<dbReference type="GO" id="GO:0043565">
    <property type="term" value="F:sequence-specific DNA binding"/>
    <property type="evidence" value="ECO:0007669"/>
    <property type="project" value="InterPro"/>
</dbReference>
<dbReference type="PANTHER" id="PTHR30154">
    <property type="entry name" value="LEUCINE-RESPONSIVE REGULATORY PROTEIN"/>
    <property type="match status" value="1"/>
</dbReference>
<dbReference type="Pfam" id="PF13412">
    <property type="entry name" value="HTH_24"/>
    <property type="match status" value="1"/>
</dbReference>
<name>A0A0S1X8N6_THEBA</name>
<feature type="domain" description="HTH asnC-type" evidence="4">
    <location>
        <begin position="5"/>
        <end position="66"/>
    </location>
</feature>
<dbReference type="GO" id="GO:0043200">
    <property type="term" value="P:response to amino acid"/>
    <property type="evidence" value="ECO:0007669"/>
    <property type="project" value="TreeGrafter"/>
</dbReference>
<dbReference type="AlphaFoldDB" id="A0A0S1X8N6"/>
<evidence type="ECO:0000256" key="2">
    <source>
        <dbReference type="ARBA" id="ARBA00023125"/>
    </source>
</evidence>
<dbReference type="InterPro" id="IPR019888">
    <property type="entry name" value="Tscrpt_reg_AsnC-like"/>
</dbReference>
<dbReference type="PATRIC" id="fig|55802.8.peg.101"/>
<evidence type="ECO:0000259" key="4">
    <source>
        <dbReference type="PROSITE" id="PS50956"/>
    </source>
</evidence>
<gene>
    <name evidence="5" type="ORF">TBCH5v1_0101</name>
</gene>
<accession>A0A0S1X8N6</accession>
<reference evidence="5 6" key="1">
    <citation type="journal article" date="2016" name="Genome Announc.">
        <title>Complete genome sequence of the hyperthermophilic and piezophilic archaeon Thermococcus barophilus Ch5, capable of growth at the expense of hydrogenogenesis from carbon monoxide and formate.</title>
        <authorList>
            <person name="Oger P."/>
            <person name="Sokolova T.G."/>
            <person name="Kozhevnikova D.A."/>
            <person name="Taranov E.A."/>
            <person name="Vannier P."/>
            <person name="Lee H.S."/>
            <person name="Kwon K.K."/>
            <person name="Kang S.G."/>
            <person name="Lee J.H."/>
            <person name="Bonch-Osmolovskaya E.A."/>
            <person name="Lebedinsky A.V."/>
        </authorList>
    </citation>
    <scope>NUCLEOTIDE SEQUENCE [LARGE SCALE GENOMIC DNA]</scope>
    <source>
        <strain evidence="6">Ch5</strain>
    </source>
</reference>
<dbReference type="InterPro" id="IPR036390">
    <property type="entry name" value="WH_DNA-bd_sf"/>
</dbReference>
<dbReference type="CDD" id="cd00090">
    <property type="entry name" value="HTH_ARSR"/>
    <property type="match status" value="1"/>
</dbReference>
<dbReference type="InterPro" id="IPR036388">
    <property type="entry name" value="WH-like_DNA-bd_sf"/>
</dbReference>
<evidence type="ECO:0000313" key="5">
    <source>
        <dbReference type="EMBL" id="ALM74080.1"/>
    </source>
</evidence>
<keyword evidence="1" id="KW-0805">Transcription regulation</keyword>
<protein>
    <recommendedName>
        <fullName evidence="4">HTH asnC-type domain-containing protein</fullName>
    </recommendedName>
</protein>
<dbReference type="GO" id="GO:0005829">
    <property type="term" value="C:cytosol"/>
    <property type="evidence" value="ECO:0007669"/>
    <property type="project" value="TreeGrafter"/>
</dbReference>
<dbReference type="Proteomes" id="UP000066042">
    <property type="component" value="Chromosome"/>
</dbReference>
<sequence>MRIKIDPIDLRLIHELAENSRLSCNELAKKLKISRQRVARKLKKLEQYGVIKKYTIIPNFEKLDYVYASLGITLQPNAPIEEIIERLKKDRDVKVIERGIGSHDIILRVAVPKSLKGMEEKIHEITRTIGYVKDIDKTIITEVSKFEIL</sequence>
<keyword evidence="2" id="KW-0238">DNA-binding</keyword>
<dbReference type="Gene3D" id="3.30.70.920">
    <property type="match status" value="1"/>
</dbReference>
<dbReference type="Gene3D" id="1.10.10.10">
    <property type="entry name" value="Winged helix-like DNA-binding domain superfamily/Winged helix DNA-binding domain"/>
    <property type="match status" value="1"/>
</dbReference>
<evidence type="ECO:0000256" key="1">
    <source>
        <dbReference type="ARBA" id="ARBA00023015"/>
    </source>
</evidence>
<organism evidence="5 6">
    <name type="scientific">Thermococcus barophilus</name>
    <dbReference type="NCBI Taxonomy" id="55802"/>
    <lineage>
        <taxon>Archaea</taxon>
        <taxon>Methanobacteriati</taxon>
        <taxon>Methanobacteriota</taxon>
        <taxon>Thermococci</taxon>
        <taxon>Thermococcales</taxon>
        <taxon>Thermococcaceae</taxon>
        <taxon>Thermococcus</taxon>
    </lineage>
</organism>
<dbReference type="InterPro" id="IPR000485">
    <property type="entry name" value="AsnC-type_HTH_dom"/>
</dbReference>
<evidence type="ECO:0000256" key="3">
    <source>
        <dbReference type="ARBA" id="ARBA00023163"/>
    </source>
</evidence>
<dbReference type="EMBL" id="CP013050">
    <property type="protein sequence ID" value="ALM74080.1"/>
    <property type="molecule type" value="Genomic_DNA"/>
</dbReference>
<dbReference type="InterPro" id="IPR011991">
    <property type="entry name" value="ArsR-like_HTH"/>
</dbReference>
<dbReference type="PRINTS" id="PR00033">
    <property type="entry name" value="HTHASNC"/>
</dbReference>
<dbReference type="PROSITE" id="PS50956">
    <property type="entry name" value="HTH_ASNC_2"/>
    <property type="match status" value="1"/>
</dbReference>
<evidence type="ECO:0000313" key="6">
    <source>
        <dbReference type="Proteomes" id="UP000066042"/>
    </source>
</evidence>
<dbReference type="STRING" id="55802.TBCH5v1_0101"/>
<proteinExistence type="predicted"/>
<dbReference type="SUPFAM" id="SSF46785">
    <property type="entry name" value="Winged helix' DNA-binding domain"/>
    <property type="match status" value="1"/>
</dbReference>
<dbReference type="PANTHER" id="PTHR30154:SF34">
    <property type="entry name" value="TRANSCRIPTIONAL REGULATOR AZLB"/>
    <property type="match status" value="1"/>
</dbReference>
<keyword evidence="3" id="KW-0804">Transcription</keyword>